<name>A0A4Y2V091_ARAVE</name>
<keyword evidence="1" id="KW-1133">Transmembrane helix</keyword>
<feature type="transmembrane region" description="Helical" evidence="1">
    <location>
        <begin position="42"/>
        <end position="64"/>
    </location>
</feature>
<gene>
    <name evidence="2" type="ORF">AVEN_229139_1</name>
</gene>
<dbReference type="AlphaFoldDB" id="A0A4Y2V091"/>
<dbReference type="Proteomes" id="UP000499080">
    <property type="component" value="Unassembled WGS sequence"/>
</dbReference>
<comment type="caution">
    <text evidence="2">The sequence shown here is derived from an EMBL/GenBank/DDBJ whole genome shotgun (WGS) entry which is preliminary data.</text>
</comment>
<feature type="transmembrane region" description="Helical" evidence="1">
    <location>
        <begin position="16"/>
        <end position="36"/>
    </location>
</feature>
<keyword evidence="3" id="KW-1185">Reference proteome</keyword>
<evidence type="ECO:0000256" key="1">
    <source>
        <dbReference type="SAM" id="Phobius"/>
    </source>
</evidence>
<keyword evidence="1" id="KW-0812">Transmembrane</keyword>
<accession>A0A4Y2V091</accession>
<proteinExistence type="predicted"/>
<reference evidence="2 3" key="1">
    <citation type="journal article" date="2019" name="Sci. Rep.">
        <title>Orb-weaving spider Araneus ventricosus genome elucidates the spidroin gene catalogue.</title>
        <authorList>
            <person name="Kono N."/>
            <person name="Nakamura H."/>
            <person name="Ohtoshi R."/>
            <person name="Moran D.A.P."/>
            <person name="Shinohara A."/>
            <person name="Yoshida Y."/>
            <person name="Fujiwara M."/>
            <person name="Mori M."/>
            <person name="Tomita M."/>
            <person name="Arakawa K."/>
        </authorList>
    </citation>
    <scope>NUCLEOTIDE SEQUENCE [LARGE SCALE GENOMIC DNA]</scope>
</reference>
<protein>
    <submittedName>
        <fullName evidence="2">Uncharacterized protein</fullName>
    </submittedName>
</protein>
<dbReference type="EMBL" id="BGPR01042235">
    <property type="protein sequence ID" value="GBO18639.1"/>
    <property type="molecule type" value="Genomic_DNA"/>
</dbReference>
<organism evidence="2 3">
    <name type="scientific">Araneus ventricosus</name>
    <name type="common">Orbweaver spider</name>
    <name type="synonym">Epeira ventricosa</name>
    <dbReference type="NCBI Taxonomy" id="182803"/>
    <lineage>
        <taxon>Eukaryota</taxon>
        <taxon>Metazoa</taxon>
        <taxon>Ecdysozoa</taxon>
        <taxon>Arthropoda</taxon>
        <taxon>Chelicerata</taxon>
        <taxon>Arachnida</taxon>
        <taxon>Araneae</taxon>
        <taxon>Araneomorphae</taxon>
        <taxon>Entelegynae</taxon>
        <taxon>Araneoidea</taxon>
        <taxon>Araneidae</taxon>
        <taxon>Araneus</taxon>
    </lineage>
</organism>
<keyword evidence="1" id="KW-0472">Membrane</keyword>
<sequence>MFRLQRLACRSANRRLLGAGGLFSVAGVTWCLNIAFDKHPKAAIKACLAGALSICLTKSVIFGVSKYLRSIGVFGGNTKEEKNNREKSTSEEYL</sequence>
<evidence type="ECO:0000313" key="3">
    <source>
        <dbReference type="Proteomes" id="UP000499080"/>
    </source>
</evidence>
<evidence type="ECO:0000313" key="2">
    <source>
        <dbReference type="EMBL" id="GBO18639.1"/>
    </source>
</evidence>